<dbReference type="GeneID" id="41967607"/>
<feature type="compositionally biased region" description="Basic and acidic residues" evidence="1">
    <location>
        <begin position="29"/>
        <end position="41"/>
    </location>
</feature>
<dbReference type="RefSeq" id="XP_030997537.1">
    <property type="nucleotide sequence ID" value="XM_031135689.1"/>
</dbReference>
<sequence length="304" mass="33270">MRVLFLLVASLTAIVLKSKDKSKAKKRRQENDEFPERDHQPVDYAPDTSSWNDKAFVLYILVRHGLAGLLGWCYLFAFCTLRLVGGAMSMQTDNGSGNIISNVGLSPLLLAASGILHESRIYRLSPLNKVLEWTIVALFHVIVATGVALLGVGASALQNANPKPSDLQLVEIGIGILTASWAILCVWTAATLFKGRRSSSRNAIVFGHGTTLLMAVILALPFIGIRVLYSLVALCTRKAYLNPVTGSLTVRILLSFLPELITTLLFIAAGIRTDQVARAARAHDRQDTRRQRGTKHIAPEEFAR</sequence>
<organism evidence="5 6">
    <name type="scientific">Thyridium curvatum</name>
    <dbReference type="NCBI Taxonomy" id="1093900"/>
    <lineage>
        <taxon>Eukaryota</taxon>
        <taxon>Fungi</taxon>
        <taxon>Dikarya</taxon>
        <taxon>Ascomycota</taxon>
        <taxon>Pezizomycotina</taxon>
        <taxon>Sordariomycetes</taxon>
        <taxon>Sordariomycetidae</taxon>
        <taxon>Thyridiales</taxon>
        <taxon>Thyridiaceae</taxon>
        <taxon>Thyridium</taxon>
    </lineage>
</organism>
<accession>A0A507B9I3</accession>
<feature type="transmembrane region" description="Helical" evidence="2">
    <location>
        <begin position="172"/>
        <end position="193"/>
    </location>
</feature>
<dbReference type="Pfam" id="PF24800">
    <property type="entry name" value="DUF7702"/>
    <property type="match status" value="1"/>
</dbReference>
<evidence type="ECO:0000313" key="6">
    <source>
        <dbReference type="Proteomes" id="UP000319257"/>
    </source>
</evidence>
<keyword evidence="3" id="KW-0732">Signal</keyword>
<evidence type="ECO:0000256" key="2">
    <source>
        <dbReference type="SAM" id="Phobius"/>
    </source>
</evidence>
<feature type="signal peptide" evidence="3">
    <location>
        <begin position="1"/>
        <end position="18"/>
    </location>
</feature>
<feature type="domain" description="DUF7702" evidence="4">
    <location>
        <begin position="58"/>
        <end position="274"/>
    </location>
</feature>
<protein>
    <recommendedName>
        <fullName evidence="4">DUF7702 domain-containing protein</fullName>
    </recommendedName>
</protein>
<proteinExistence type="predicted"/>
<feature type="chain" id="PRO_5021407903" description="DUF7702 domain-containing protein" evidence="3">
    <location>
        <begin position="19"/>
        <end position="304"/>
    </location>
</feature>
<evidence type="ECO:0000259" key="4">
    <source>
        <dbReference type="Pfam" id="PF24800"/>
    </source>
</evidence>
<gene>
    <name evidence="5" type="ORF">E0L32_000160</name>
</gene>
<dbReference type="AlphaFoldDB" id="A0A507B9I3"/>
<keyword evidence="2" id="KW-1133">Transmembrane helix</keyword>
<dbReference type="EMBL" id="SKBQ01000001">
    <property type="protein sequence ID" value="TPX15826.1"/>
    <property type="molecule type" value="Genomic_DNA"/>
</dbReference>
<feature type="transmembrane region" description="Helical" evidence="2">
    <location>
        <begin position="205"/>
        <end position="229"/>
    </location>
</feature>
<name>A0A507B9I3_9PEZI</name>
<feature type="transmembrane region" description="Helical" evidence="2">
    <location>
        <begin position="249"/>
        <end position="271"/>
    </location>
</feature>
<dbReference type="InParanoid" id="A0A507B9I3"/>
<dbReference type="InterPro" id="IPR056119">
    <property type="entry name" value="DUF7702"/>
</dbReference>
<evidence type="ECO:0000313" key="5">
    <source>
        <dbReference type="EMBL" id="TPX15826.1"/>
    </source>
</evidence>
<feature type="region of interest" description="Disordered" evidence="1">
    <location>
        <begin position="22"/>
        <end position="46"/>
    </location>
</feature>
<keyword evidence="6" id="KW-1185">Reference proteome</keyword>
<reference evidence="5 6" key="1">
    <citation type="submission" date="2019-06" db="EMBL/GenBank/DDBJ databases">
        <title>Draft genome sequence of the filamentous fungus Phialemoniopsis curvata isolated from diesel fuel.</title>
        <authorList>
            <person name="Varaljay V.A."/>
            <person name="Lyon W.J."/>
            <person name="Crouch A.L."/>
            <person name="Drake C.E."/>
            <person name="Hollomon J.M."/>
            <person name="Nadeau L.J."/>
            <person name="Nunn H.S."/>
            <person name="Stevenson B.S."/>
            <person name="Bojanowski C.L."/>
            <person name="Crookes-Goodson W.J."/>
        </authorList>
    </citation>
    <scope>NUCLEOTIDE SEQUENCE [LARGE SCALE GENOMIC DNA]</scope>
    <source>
        <strain evidence="5 6">D216</strain>
    </source>
</reference>
<feature type="transmembrane region" description="Helical" evidence="2">
    <location>
        <begin position="130"/>
        <end position="152"/>
    </location>
</feature>
<evidence type="ECO:0000256" key="3">
    <source>
        <dbReference type="SAM" id="SignalP"/>
    </source>
</evidence>
<keyword evidence="2" id="KW-0472">Membrane</keyword>
<keyword evidence="2" id="KW-0812">Transmembrane</keyword>
<dbReference type="PANTHER" id="PTHR42109:SF3">
    <property type="entry name" value="INTEGRAL MEMBRANE PROTEIN (AFU_ORTHOLOGUE AFUA_5G00100)"/>
    <property type="match status" value="1"/>
</dbReference>
<feature type="region of interest" description="Disordered" evidence="1">
    <location>
        <begin position="282"/>
        <end position="304"/>
    </location>
</feature>
<dbReference type="OrthoDB" id="2560628at2759"/>
<dbReference type="PANTHER" id="PTHR42109">
    <property type="entry name" value="UNPLACED GENOMIC SCAFFOLD UM_SCAF_CONTIG_1.265, WHOLE GENOME SHOTGUN SEQUENCE"/>
    <property type="match status" value="1"/>
</dbReference>
<comment type="caution">
    <text evidence="5">The sequence shown here is derived from an EMBL/GenBank/DDBJ whole genome shotgun (WGS) entry which is preliminary data.</text>
</comment>
<dbReference type="Proteomes" id="UP000319257">
    <property type="component" value="Unassembled WGS sequence"/>
</dbReference>
<evidence type="ECO:0000256" key="1">
    <source>
        <dbReference type="SAM" id="MobiDB-lite"/>
    </source>
</evidence>
<feature type="transmembrane region" description="Helical" evidence="2">
    <location>
        <begin position="56"/>
        <end position="81"/>
    </location>
</feature>